<keyword evidence="3" id="KW-1185">Reference proteome</keyword>
<organism evidence="2 3">
    <name type="scientific">Nocardia flavorosea</name>
    <dbReference type="NCBI Taxonomy" id="53429"/>
    <lineage>
        <taxon>Bacteria</taxon>
        <taxon>Bacillati</taxon>
        <taxon>Actinomycetota</taxon>
        <taxon>Actinomycetes</taxon>
        <taxon>Mycobacteriales</taxon>
        <taxon>Nocardiaceae</taxon>
        <taxon>Nocardia</taxon>
    </lineage>
</organism>
<feature type="compositionally biased region" description="Low complexity" evidence="1">
    <location>
        <begin position="201"/>
        <end position="211"/>
    </location>
</feature>
<proteinExistence type="predicted"/>
<reference evidence="2 3" key="1">
    <citation type="submission" date="2020-04" db="EMBL/GenBank/DDBJ databases">
        <title>MicrobeNet Type strains.</title>
        <authorList>
            <person name="Nicholson A.C."/>
        </authorList>
    </citation>
    <scope>NUCLEOTIDE SEQUENCE [LARGE SCALE GENOMIC DNA]</scope>
    <source>
        <strain evidence="2 3">JCM 3332</strain>
    </source>
</reference>
<dbReference type="AlphaFoldDB" id="A0A846Y601"/>
<protein>
    <submittedName>
        <fullName evidence="2">Uncharacterized protein</fullName>
    </submittedName>
</protein>
<dbReference type="RefSeq" id="WP_157116126.1">
    <property type="nucleotide sequence ID" value="NZ_JAAXOT010000001.1"/>
</dbReference>
<feature type="region of interest" description="Disordered" evidence="1">
    <location>
        <begin position="172"/>
        <end position="211"/>
    </location>
</feature>
<name>A0A846Y601_9NOCA</name>
<gene>
    <name evidence="2" type="ORF">HGA15_02135</name>
</gene>
<accession>A0A846Y601</accession>
<evidence type="ECO:0000256" key="1">
    <source>
        <dbReference type="SAM" id="MobiDB-lite"/>
    </source>
</evidence>
<evidence type="ECO:0000313" key="3">
    <source>
        <dbReference type="Proteomes" id="UP000570678"/>
    </source>
</evidence>
<dbReference type="EMBL" id="JAAXOT010000001">
    <property type="protein sequence ID" value="NKY54976.1"/>
    <property type="molecule type" value="Genomic_DNA"/>
</dbReference>
<comment type="caution">
    <text evidence="2">The sequence shown here is derived from an EMBL/GenBank/DDBJ whole genome shotgun (WGS) entry which is preliminary data.</text>
</comment>
<sequence>MRHPTGDDDRAEAISLPSPSALLCAMAGQHLEGPLCVLAYQLVEIHRRRLIRPDSDENLLALRIPVLARIDALTPKSPAPSPAGRPYEQGLALLVDQLTWAAAQAFDLLLRDDIGGERVHRAWTRLAELELEYADLYRDLQEGRRYLPTGIVHAEISGDLVSEIMRSLSSPGLVDPPTPVLRTAVSGPHRGPGSAADDSDTSSVVQQTPGG</sequence>
<dbReference type="Proteomes" id="UP000570678">
    <property type="component" value="Unassembled WGS sequence"/>
</dbReference>
<evidence type="ECO:0000313" key="2">
    <source>
        <dbReference type="EMBL" id="NKY54976.1"/>
    </source>
</evidence>